<dbReference type="PANTHER" id="PTHR45947">
    <property type="entry name" value="SULFOQUINOVOSYL TRANSFERASE SQD2"/>
    <property type="match status" value="1"/>
</dbReference>
<dbReference type="PANTHER" id="PTHR45947:SF3">
    <property type="entry name" value="SULFOQUINOVOSYL TRANSFERASE SQD2"/>
    <property type="match status" value="1"/>
</dbReference>
<dbReference type="Gene3D" id="3.40.50.2000">
    <property type="entry name" value="Glycogen Phosphorylase B"/>
    <property type="match status" value="2"/>
</dbReference>
<evidence type="ECO:0000313" key="1">
    <source>
        <dbReference type="EMBL" id="TIX50710.1"/>
    </source>
</evidence>
<dbReference type="InterPro" id="IPR050194">
    <property type="entry name" value="Glycosyltransferase_grp1"/>
</dbReference>
<organism evidence="1 2">
    <name type="scientific">Alteraurantiacibacter aquimixticola</name>
    <dbReference type="NCBI Taxonomy" id="2489173"/>
    <lineage>
        <taxon>Bacteria</taxon>
        <taxon>Pseudomonadati</taxon>
        <taxon>Pseudomonadota</taxon>
        <taxon>Alphaproteobacteria</taxon>
        <taxon>Sphingomonadales</taxon>
        <taxon>Erythrobacteraceae</taxon>
        <taxon>Alteraurantiacibacter</taxon>
    </lineage>
</organism>
<dbReference type="Pfam" id="PF13692">
    <property type="entry name" value="Glyco_trans_1_4"/>
    <property type="match status" value="1"/>
</dbReference>
<dbReference type="OrthoDB" id="8756565at2"/>
<evidence type="ECO:0000313" key="2">
    <source>
        <dbReference type="Proteomes" id="UP000309389"/>
    </source>
</evidence>
<dbReference type="CDD" id="cd03801">
    <property type="entry name" value="GT4_PimA-like"/>
    <property type="match status" value="1"/>
</dbReference>
<gene>
    <name evidence="1" type="ORF">E5222_10705</name>
</gene>
<dbReference type="GO" id="GO:0016757">
    <property type="term" value="F:glycosyltransferase activity"/>
    <property type="evidence" value="ECO:0007669"/>
    <property type="project" value="TreeGrafter"/>
</dbReference>
<keyword evidence="2" id="KW-1185">Reference proteome</keyword>
<reference evidence="1 2" key="1">
    <citation type="submission" date="2019-04" db="EMBL/GenBank/DDBJ databases">
        <title>Altererythrobacter aquimixticola sp. nov., isolated from sediment of junction between the ocean and a freshwater spring.</title>
        <authorList>
            <person name="Yoon J.-H."/>
        </authorList>
    </citation>
    <scope>NUCLEOTIDE SEQUENCE [LARGE SCALE GENOMIC DNA]</scope>
    <source>
        <strain evidence="1 2">SSKS-13</strain>
    </source>
</reference>
<dbReference type="Proteomes" id="UP000309389">
    <property type="component" value="Unassembled WGS sequence"/>
</dbReference>
<dbReference type="SUPFAM" id="SSF53756">
    <property type="entry name" value="UDP-Glycosyltransferase/glycogen phosphorylase"/>
    <property type="match status" value="1"/>
</dbReference>
<dbReference type="AlphaFoldDB" id="A0A4T3F3H4"/>
<protein>
    <submittedName>
        <fullName evidence="1">Glycosyltransferase</fullName>
    </submittedName>
</protein>
<comment type="caution">
    <text evidence="1">The sequence shown here is derived from an EMBL/GenBank/DDBJ whole genome shotgun (WGS) entry which is preliminary data.</text>
</comment>
<proteinExistence type="predicted"/>
<accession>A0A4T3F3H4</accession>
<dbReference type="EMBL" id="SSHH01000002">
    <property type="protein sequence ID" value="TIX50710.1"/>
    <property type="molecule type" value="Genomic_DNA"/>
</dbReference>
<name>A0A4T3F3H4_9SPHN</name>
<sequence length="381" mass="43747">MRFRAIRPAMHIFIVTRGYPSAERLYNHAFVHRRVLAYRERGHRVTVIWLHRRPPQAEYEFDGVPVLMRTADDCVEVIRQQRPDVVALHAPADDFAPVIENVPLDIPVNGWIYGSEIMPFYEVTERREHNEKRWLKAKAVFERRIAYWRRLAADWPANFRMVFVSQFAADEAFRAVGRELPRWTVSPSPVDTELFRYSEKQADDRFKVLSIRPFSDWRYANDLSVEAILLLAEKPGFDRFHFHILGEGYLFEEILAPIRHLPNVRVEQRFLTQFDVAKMHQAAGIFLCPTRNDAQGVTRDEAMSSGLVPVTNAAGAVPEFADESCAWLALPEESGTIARGLQALADDPALFLRLSSAAARRVRARLSIGKIVAHEEVLMKS</sequence>
<keyword evidence="1" id="KW-0808">Transferase</keyword>